<sequence length="129" mass="14099">MSTNCTAEQYDADFLPQRLNNWEVARAPGSGARRPQARTGRTQPVVDARGHLMPGVKRRHTAFVLSDEVWQHSSARWPQCTRGAPKNAAFAVGGTATMGYKGIATNYLPSSTVRVLTVTAPGSKERLFQ</sequence>
<gene>
    <name evidence="3" type="ORF">WJX81_000736</name>
</gene>
<dbReference type="GO" id="GO:0044782">
    <property type="term" value="P:cilium organization"/>
    <property type="evidence" value="ECO:0007669"/>
    <property type="project" value="TreeGrafter"/>
</dbReference>
<dbReference type="Pfam" id="PF22611">
    <property type="entry name" value="CFAP126"/>
    <property type="match status" value="1"/>
</dbReference>
<proteinExistence type="inferred from homology"/>
<evidence type="ECO:0000313" key="4">
    <source>
        <dbReference type="Proteomes" id="UP001445335"/>
    </source>
</evidence>
<dbReference type="PANTHER" id="PTHR34639:SF1">
    <property type="entry name" value="PROTEIN FLATTOP"/>
    <property type="match status" value="1"/>
</dbReference>
<dbReference type="AlphaFoldDB" id="A0AAW1RTB0"/>
<organism evidence="3 4">
    <name type="scientific">Elliptochloris bilobata</name>
    <dbReference type="NCBI Taxonomy" id="381761"/>
    <lineage>
        <taxon>Eukaryota</taxon>
        <taxon>Viridiplantae</taxon>
        <taxon>Chlorophyta</taxon>
        <taxon>core chlorophytes</taxon>
        <taxon>Trebouxiophyceae</taxon>
        <taxon>Trebouxiophyceae incertae sedis</taxon>
        <taxon>Elliptochloris clade</taxon>
        <taxon>Elliptochloris</taxon>
    </lineage>
</organism>
<name>A0AAW1RTB0_9CHLO</name>
<dbReference type="CDD" id="cd23705">
    <property type="entry name" value="Flattop"/>
    <property type="match status" value="1"/>
</dbReference>
<dbReference type="InterPro" id="IPR038797">
    <property type="entry name" value="Fltp"/>
</dbReference>
<dbReference type="Proteomes" id="UP001445335">
    <property type="component" value="Unassembled WGS sequence"/>
</dbReference>
<comment type="similarity">
    <text evidence="1">Belongs to the Flattop family.</text>
</comment>
<reference evidence="3 4" key="1">
    <citation type="journal article" date="2024" name="Nat. Commun.">
        <title>Phylogenomics reveals the evolutionary origins of lichenization in chlorophyte algae.</title>
        <authorList>
            <person name="Puginier C."/>
            <person name="Libourel C."/>
            <person name="Otte J."/>
            <person name="Skaloud P."/>
            <person name="Haon M."/>
            <person name="Grisel S."/>
            <person name="Petersen M."/>
            <person name="Berrin J.G."/>
            <person name="Delaux P.M."/>
            <person name="Dal Grande F."/>
            <person name="Keller J."/>
        </authorList>
    </citation>
    <scope>NUCLEOTIDE SEQUENCE [LARGE SCALE GENOMIC DNA]</scope>
    <source>
        <strain evidence="3 4">SAG 245.80</strain>
    </source>
</reference>
<dbReference type="EMBL" id="JALJOU010000024">
    <property type="protein sequence ID" value="KAK9836935.1"/>
    <property type="molecule type" value="Genomic_DNA"/>
</dbReference>
<evidence type="ECO:0000313" key="3">
    <source>
        <dbReference type="EMBL" id="KAK9836935.1"/>
    </source>
</evidence>
<comment type="caution">
    <text evidence="3">The sequence shown here is derived from an EMBL/GenBank/DDBJ whole genome shotgun (WGS) entry which is preliminary data.</text>
</comment>
<protein>
    <recommendedName>
        <fullName evidence="2">Cilia- and flagella-associated protein 126</fullName>
    </recommendedName>
</protein>
<dbReference type="PANTHER" id="PTHR34639">
    <property type="entry name" value="PROTEIN FLATTOP"/>
    <property type="match status" value="1"/>
</dbReference>
<evidence type="ECO:0000256" key="2">
    <source>
        <dbReference type="ARBA" id="ARBA00033306"/>
    </source>
</evidence>
<keyword evidence="4" id="KW-1185">Reference proteome</keyword>
<evidence type="ECO:0000256" key="1">
    <source>
        <dbReference type="ARBA" id="ARBA00009887"/>
    </source>
</evidence>
<dbReference type="GO" id="GO:0036064">
    <property type="term" value="C:ciliary basal body"/>
    <property type="evidence" value="ECO:0007669"/>
    <property type="project" value="TreeGrafter"/>
</dbReference>
<accession>A0AAW1RTB0</accession>